<keyword evidence="2 7" id="KW-0812">Transmembrane</keyword>
<feature type="transmembrane region" description="Helical" evidence="7">
    <location>
        <begin position="254"/>
        <end position="279"/>
    </location>
</feature>
<comment type="subcellular location">
    <subcellularLocation>
        <location evidence="1">Membrane</location>
        <topology evidence="1">Multi-pass membrane protein</topology>
    </subcellularLocation>
</comment>
<proteinExistence type="inferred from homology"/>
<name>A0ABR3GN71_9PEZI</name>
<organism evidence="9 10">
    <name type="scientific">Discina gigas</name>
    <dbReference type="NCBI Taxonomy" id="1032678"/>
    <lineage>
        <taxon>Eukaryota</taxon>
        <taxon>Fungi</taxon>
        <taxon>Dikarya</taxon>
        <taxon>Ascomycota</taxon>
        <taxon>Pezizomycotina</taxon>
        <taxon>Pezizomycetes</taxon>
        <taxon>Pezizales</taxon>
        <taxon>Discinaceae</taxon>
        <taxon>Discina</taxon>
    </lineage>
</organism>
<protein>
    <recommendedName>
        <fullName evidence="8">Rhodopsin domain-containing protein</fullName>
    </recommendedName>
</protein>
<feature type="domain" description="Rhodopsin" evidence="8">
    <location>
        <begin position="40"/>
        <end position="277"/>
    </location>
</feature>
<feature type="transmembrane region" description="Helical" evidence="7">
    <location>
        <begin position="56"/>
        <end position="80"/>
    </location>
</feature>
<dbReference type="InterPro" id="IPR052337">
    <property type="entry name" value="SAT4-like"/>
</dbReference>
<feature type="transmembrane region" description="Helical" evidence="7">
    <location>
        <begin position="106"/>
        <end position="123"/>
    </location>
</feature>
<feature type="region of interest" description="Disordered" evidence="6">
    <location>
        <begin position="322"/>
        <end position="354"/>
    </location>
</feature>
<evidence type="ECO:0000256" key="5">
    <source>
        <dbReference type="ARBA" id="ARBA00038359"/>
    </source>
</evidence>
<evidence type="ECO:0000256" key="3">
    <source>
        <dbReference type="ARBA" id="ARBA00022989"/>
    </source>
</evidence>
<evidence type="ECO:0000256" key="7">
    <source>
        <dbReference type="SAM" id="Phobius"/>
    </source>
</evidence>
<dbReference type="PANTHER" id="PTHR33048">
    <property type="entry name" value="PTH11-LIKE INTEGRAL MEMBRANE PROTEIN (AFU_ORTHOLOGUE AFUA_5G11245)"/>
    <property type="match status" value="1"/>
</dbReference>
<sequence length="354" mass="39164">MASRPSYWPPPNTINPESKGLMIQGIFIGFTGFAAIVVGFRFWTRINITRSVGKDDWLILVAMINLLATTVTNCLVVKYYSLGMHIWDIVDNYGALGIKMDYSNQLLYHPILALTKVSILLLYHRISVNGSFRIWVNILIVFNIALTVSIFVADLFQCYPLAYLWDKTIPGGKCMNQQAFFVGSAVLNIISDCAVLILPVPMVWQMQTNTRKKVALIFLFSLGIFVCAVSVIRLRAVMNLADTSIKDPTFSAGFMWSGIECSVAIVCASIPSLAPFFALHFPKLLGSSLAGSRGKLYNYSGSSRRSDGYTLDSVKTDQLYPSTPDQTHVKTTVTRRENESEESIIPGAVKASAV</sequence>
<dbReference type="Pfam" id="PF20684">
    <property type="entry name" value="Fung_rhodopsin"/>
    <property type="match status" value="1"/>
</dbReference>
<feature type="transmembrane region" description="Helical" evidence="7">
    <location>
        <begin position="20"/>
        <end position="44"/>
    </location>
</feature>
<feature type="transmembrane region" description="Helical" evidence="7">
    <location>
        <begin position="179"/>
        <end position="202"/>
    </location>
</feature>
<evidence type="ECO:0000256" key="6">
    <source>
        <dbReference type="SAM" id="MobiDB-lite"/>
    </source>
</evidence>
<evidence type="ECO:0000259" key="8">
    <source>
        <dbReference type="Pfam" id="PF20684"/>
    </source>
</evidence>
<evidence type="ECO:0000313" key="9">
    <source>
        <dbReference type="EMBL" id="KAL0637323.1"/>
    </source>
</evidence>
<feature type="transmembrane region" description="Helical" evidence="7">
    <location>
        <begin position="135"/>
        <end position="159"/>
    </location>
</feature>
<evidence type="ECO:0000256" key="4">
    <source>
        <dbReference type="ARBA" id="ARBA00023136"/>
    </source>
</evidence>
<evidence type="ECO:0000256" key="2">
    <source>
        <dbReference type="ARBA" id="ARBA00022692"/>
    </source>
</evidence>
<keyword evidence="4 7" id="KW-0472">Membrane</keyword>
<feature type="compositionally biased region" description="Polar residues" evidence="6">
    <location>
        <begin position="322"/>
        <end position="332"/>
    </location>
</feature>
<evidence type="ECO:0000256" key="1">
    <source>
        <dbReference type="ARBA" id="ARBA00004141"/>
    </source>
</evidence>
<gene>
    <name evidence="9" type="ORF">Q9L58_003656</name>
</gene>
<dbReference type="Proteomes" id="UP001447188">
    <property type="component" value="Unassembled WGS sequence"/>
</dbReference>
<feature type="transmembrane region" description="Helical" evidence="7">
    <location>
        <begin position="214"/>
        <end position="234"/>
    </location>
</feature>
<dbReference type="PANTHER" id="PTHR33048:SF47">
    <property type="entry name" value="INTEGRAL MEMBRANE PROTEIN-RELATED"/>
    <property type="match status" value="1"/>
</dbReference>
<dbReference type="InterPro" id="IPR049326">
    <property type="entry name" value="Rhodopsin_dom_fungi"/>
</dbReference>
<reference evidence="9 10" key="1">
    <citation type="submission" date="2024-02" db="EMBL/GenBank/DDBJ databases">
        <title>Discinaceae phylogenomics.</title>
        <authorList>
            <person name="Dirks A.C."/>
            <person name="James T.Y."/>
        </authorList>
    </citation>
    <scope>NUCLEOTIDE SEQUENCE [LARGE SCALE GENOMIC DNA]</scope>
    <source>
        <strain evidence="9 10">ACD0624</strain>
    </source>
</reference>
<dbReference type="EMBL" id="JBBBZM010000036">
    <property type="protein sequence ID" value="KAL0637323.1"/>
    <property type="molecule type" value="Genomic_DNA"/>
</dbReference>
<evidence type="ECO:0000313" key="10">
    <source>
        <dbReference type="Proteomes" id="UP001447188"/>
    </source>
</evidence>
<keyword evidence="10" id="KW-1185">Reference proteome</keyword>
<keyword evidence="3 7" id="KW-1133">Transmembrane helix</keyword>
<comment type="caution">
    <text evidence="9">The sequence shown here is derived from an EMBL/GenBank/DDBJ whole genome shotgun (WGS) entry which is preliminary data.</text>
</comment>
<accession>A0ABR3GN71</accession>
<comment type="similarity">
    <text evidence="5">Belongs to the SAT4 family.</text>
</comment>